<comment type="subcellular location">
    <subcellularLocation>
        <location evidence="1">Membrane</location>
    </subcellularLocation>
</comment>
<accession>A0A8W8K199</accession>
<reference evidence="10" key="1">
    <citation type="submission" date="2022-08" db="UniProtKB">
        <authorList>
            <consortium name="EnsemblMetazoa"/>
        </authorList>
    </citation>
    <scope>IDENTIFICATION</scope>
    <source>
        <strain evidence="10">05x7-T-G4-1.051#20</strain>
    </source>
</reference>
<dbReference type="InterPro" id="IPR017972">
    <property type="entry name" value="Cyt_P450_CS"/>
</dbReference>
<keyword evidence="9" id="KW-0812">Transmembrane</keyword>
<dbReference type="OrthoDB" id="6081913at2759"/>
<dbReference type="Proteomes" id="UP000005408">
    <property type="component" value="Unassembled WGS sequence"/>
</dbReference>
<evidence type="ECO:0000256" key="4">
    <source>
        <dbReference type="ARBA" id="ARBA00023002"/>
    </source>
</evidence>
<keyword evidence="6 9" id="KW-0472">Membrane</keyword>
<sequence>MLDLLQSMEVVLSVAALVLFVLYYLTKSRPNLPPGPPSWPIFGSALSLQKMGLNMIESIREMRAKYGDVFRITRFGRHFIYVNGMENLREIFIKRADAFSDRPSNYHTEYILKGHGILASSGTIWKEHRTFALTTLRGFGFGRRCLESQIMEEVSCLSDKIAALDGKPFDPNEYIHVSVSNVMCSIAFGKRYEHSDADFQHMLTLVTKLLIVPRRPVLGMFPFLGKLPGDFFGAKELHAIEDEVKDFVGRIISEHKEGFDGENIRDYIDAFLLEQTKHQNNEDSTFSEEQLVCTLRDFFLAGSETTTTTLKWSWAFLVNHPEIQSKMRAEIDDVIGSRPVSLADRDKMPFTDAVLTETLRAGNIAPFALPHTASYDVNWNGYLIPKGATIWPCLDSVMNDDDMFTDPEHFKPERFLDSEGKRLGNEKSVISFSLGRRVCLGESLARMEMFLFLVTIIQRFELKPSPTHRIPSLHGVVGTAHAPRPYHICAIERT</sequence>
<dbReference type="InterPro" id="IPR050182">
    <property type="entry name" value="Cytochrome_P450_fam2"/>
</dbReference>
<dbReference type="PROSITE" id="PS00086">
    <property type="entry name" value="CYTOCHROME_P450"/>
    <property type="match status" value="1"/>
</dbReference>
<keyword evidence="11" id="KW-1185">Reference proteome</keyword>
<dbReference type="GO" id="GO:0020037">
    <property type="term" value="F:heme binding"/>
    <property type="evidence" value="ECO:0007669"/>
    <property type="project" value="InterPro"/>
</dbReference>
<proteinExistence type="inferred from homology"/>
<dbReference type="PANTHER" id="PTHR24300">
    <property type="entry name" value="CYTOCHROME P450 508A4-RELATED"/>
    <property type="match status" value="1"/>
</dbReference>
<dbReference type="EnsemblMetazoa" id="G21219.1">
    <property type="protein sequence ID" value="G21219.1:cds"/>
    <property type="gene ID" value="G21219"/>
</dbReference>
<dbReference type="GO" id="GO:0005506">
    <property type="term" value="F:iron ion binding"/>
    <property type="evidence" value="ECO:0007669"/>
    <property type="project" value="InterPro"/>
</dbReference>
<evidence type="ECO:0000256" key="6">
    <source>
        <dbReference type="ARBA" id="ARBA00023136"/>
    </source>
</evidence>
<keyword evidence="8" id="KW-0503">Monooxygenase</keyword>
<evidence type="ECO:0000256" key="8">
    <source>
        <dbReference type="RuleBase" id="RU000461"/>
    </source>
</evidence>
<dbReference type="AlphaFoldDB" id="A0A8W8K199"/>
<dbReference type="Pfam" id="PF00067">
    <property type="entry name" value="p450"/>
    <property type="match status" value="1"/>
</dbReference>
<dbReference type="PANTHER" id="PTHR24300:SF403">
    <property type="entry name" value="CYTOCHROME P450 306A1"/>
    <property type="match status" value="1"/>
</dbReference>
<dbReference type="InterPro" id="IPR001128">
    <property type="entry name" value="Cyt_P450"/>
</dbReference>
<feature type="binding site" description="axial binding residue" evidence="7">
    <location>
        <position position="439"/>
    </location>
    <ligand>
        <name>heme</name>
        <dbReference type="ChEBI" id="CHEBI:30413"/>
    </ligand>
    <ligandPart>
        <name>Fe</name>
        <dbReference type="ChEBI" id="CHEBI:18248"/>
    </ligandPart>
</feature>
<feature type="transmembrane region" description="Helical" evidence="9">
    <location>
        <begin position="7"/>
        <end position="26"/>
    </location>
</feature>
<dbReference type="GO" id="GO:0008395">
    <property type="term" value="F:steroid hydroxylase activity"/>
    <property type="evidence" value="ECO:0007669"/>
    <property type="project" value="TreeGrafter"/>
</dbReference>
<name>A0A8W8K199_MAGGI</name>
<dbReference type="GO" id="GO:0016712">
    <property type="term" value="F:oxidoreductase activity, acting on paired donors, with incorporation or reduction of molecular oxygen, reduced flavin or flavoprotein as one donor, and incorporation of one atom of oxygen"/>
    <property type="evidence" value="ECO:0007669"/>
    <property type="project" value="TreeGrafter"/>
</dbReference>
<evidence type="ECO:0000256" key="5">
    <source>
        <dbReference type="ARBA" id="ARBA00023004"/>
    </source>
</evidence>
<evidence type="ECO:0000313" key="10">
    <source>
        <dbReference type="EnsemblMetazoa" id="G21219.1:cds"/>
    </source>
</evidence>
<keyword evidence="5 7" id="KW-0408">Iron</keyword>
<evidence type="ECO:0000256" key="2">
    <source>
        <dbReference type="ARBA" id="ARBA00010617"/>
    </source>
</evidence>
<keyword evidence="4 8" id="KW-0560">Oxidoreductase</keyword>
<evidence type="ECO:0008006" key="12">
    <source>
        <dbReference type="Google" id="ProtNLM"/>
    </source>
</evidence>
<dbReference type="PRINTS" id="PR00463">
    <property type="entry name" value="EP450I"/>
</dbReference>
<dbReference type="PRINTS" id="PR00385">
    <property type="entry name" value="P450"/>
</dbReference>
<comment type="cofactor">
    <cofactor evidence="7">
        <name>heme</name>
        <dbReference type="ChEBI" id="CHEBI:30413"/>
    </cofactor>
</comment>
<dbReference type="GO" id="GO:0006805">
    <property type="term" value="P:xenobiotic metabolic process"/>
    <property type="evidence" value="ECO:0007669"/>
    <property type="project" value="TreeGrafter"/>
</dbReference>
<protein>
    <recommendedName>
        <fullName evidence="12">Cytochrome P450 2J6</fullName>
    </recommendedName>
</protein>
<evidence type="ECO:0000256" key="1">
    <source>
        <dbReference type="ARBA" id="ARBA00004370"/>
    </source>
</evidence>
<organism evidence="10 11">
    <name type="scientific">Magallana gigas</name>
    <name type="common">Pacific oyster</name>
    <name type="synonym">Crassostrea gigas</name>
    <dbReference type="NCBI Taxonomy" id="29159"/>
    <lineage>
        <taxon>Eukaryota</taxon>
        <taxon>Metazoa</taxon>
        <taxon>Spiralia</taxon>
        <taxon>Lophotrochozoa</taxon>
        <taxon>Mollusca</taxon>
        <taxon>Bivalvia</taxon>
        <taxon>Autobranchia</taxon>
        <taxon>Pteriomorphia</taxon>
        <taxon>Ostreida</taxon>
        <taxon>Ostreoidea</taxon>
        <taxon>Ostreidae</taxon>
        <taxon>Magallana</taxon>
    </lineage>
</organism>
<evidence type="ECO:0000313" key="11">
    <source>
        <dbReference type="Proteomes" id="UP000005408"/>
    </source>
</evidence>
<dbReference type="SUPFAM" id="SSF48264">
    <property type="entry name" value="Cytochrome P450"/>
    <property type="match status" value="1"/>
</dbReference>
<dbReference type="OMA" id="IHRHPRD"/>
<keyword evidence="7 8" id="KW-0349">Heme</keyword>
<evidence type="ECO:0000256" key="9">
    <source>
        <dbReference type="SAM" id="Phobius"/>
    </source>
</evidence>
<comment type="similarity">
    <text evidence="2 8">Belongs to the cytochrome P450 family.</text>
</comment>
<dbReference type="FunFam" id="1.10.630.10:FF:000004">
    <property type="entry name" value="cytochrome P450 2D15 isoform X1"/>
    <property type="match status" value="1"/>
</dbReference>
<dbReference type="InterPro" id="IPR036396">
    <property type="entry name" value="Cyt_P450_sf"/>
</dbReference>
<dbReference type="InterPro" id="IPR002401">
    <property type="entry name" value="Cyt_P450_E_grp-I"/>
</dbReference>
<evidence type="ECO:0000256" key="3">
    <source>
        <dbReference type="ARBA" id="ARBA00022723"/>
    </source>
</evidence>
<evidence type="ECO:0000256" key="7">
    <source>
        <dbReference type="PIRSR" id="PIRSR602401-1"/>
    </source>
</evidence>
<dbReference type="GO" id="GO:0005737">
    <property type="term" value="C:cytoplasm"/>
    <property type="evidence" value="ECO:0007669"/>
    <property type="project" value="TreeGrafter"/>
</dbReference>
<dbReference type="GO" id="GO:0016020">
    <property type="term" value="C:membrane"/>
    <property type="evidence" value="ECO:0007669"/>
    <property type="project" value="UniProtKB-SubCell"/>
</dbReference>
<keyword evidence="9" id="KW-1133">Transmembrane helix</keyword>
<dbReference type="Gene3D" id="1.10.630.10">
    <property type="entry name" value="Cytochrome P450"/>
    <property type="match status" value="1"/>
</dbReference>
<keyword evidence="3 7" id="KW-0479">Metal-binding</keyword>
<dbReference type="GO" id="GO:0006082">
    <property type="term" value="P:organic acid metabolic process"/>
    <property type="evidence" value="ECO:0007669"/>
    <property type="project" value="TreeGrafter"/>
</dbReference>